<feature type="binding site" evidence="12">
    <location>
        <position position="333"/>
    </location>
    <ligand>
        <name>FAD</name>
        <dbReference type="ChEBI" id="CHEBI:57692"/>
    </ligand>
</feature>
<feature type="binding site" evidence="12">
    <location>
        <begin position="126"/>
        <end position="129"/>
    </location>
    <ligand>
        <name>FMN</name>
        <dbReference type="ChEBI" id="CHEBI:58210"/>
    </ligand>
</feature>
<evidence type="ECO:0000256" key="12">
    <source>
        <dbReference type="PIRSR" id="PIRSR000207-1"/>
    </source>
</evidence>
<keyword evidence="1 11" id="KW-0813">Transport</keyword>
<dbReference type="PANTHER" id="PTHR19384">
    <property type="entry name" value="NITRIC OXIDE SYNTHASE-RELATED"/>
    <property type="match status" value="1"/>
</dbReference>
<dbReference type="InterPro" id="IPR001433">
    <property type="entry name" value="OxRdtase_FAD/NAD-bd"/>
</dbReference>
<dbReference type="Pfam" id="PF00667">
    <property type="entry name" value="FAD_binding_1"/>
    <property type="match status" value="1"/>
</dbReference>
<feature type="binding site" evidence="12">
    <location>
        <begin position="433"/>
        <end position="436"/>
    </location>
    <ligand>
        <name>FAD</name>
        <dbReference type="ChEBI" id="CHEBI:57692"/>
    </ligand>
</feature>
<name>A0A1H4HPQ0_9BURK</name>
<comment type="function">
    <text evidence="11">Component of the sulfite reductase complex that catalyzes the 6-electron reduction of sulfite to sulfide. This is one of several activities required for the biosynthesis of L-cysteine from sulfate. The flavoprotein component catalyzes the electron flow from NADPH -&gt; FAD -&gt; FMN to the hemoprotein component.</text>
</comment>
<comment type="subunit">
    <text evidence="11">Alpha(8)-beta(8). The alpha component is a flavoprotein, the beta component is a hemoprotein.</text>
</comment>
<feature type="binding site" evidence="12">
    <location>
        <begin position="542"/>
        <end position="546"/>
    </location>
    <ligand>
        <name>NADP(+)</name>
        <dbReference type="ChEBI" id="CHEBI:58349"/>
    </ligand>
</feature>
<keyword evidence="4 11" id="KW-0288">FMN</keyword>
<dbReference type="Gene3D" id="3.40.50.80">
    <property type="entry name" value="Nucleotide-binding domain of ferredoxin-NADP reductase (FNR) module"/>
    <property type="match status" value="1"/>
</dbReference>
<dbReference type="GO" id="GO:0005829">
    <property type="term" value="C:cytosol"/>
    <property type="evidence" value="ECO:0007669"/>
    <property type="project" value="TreeGrafter"/>
</dbReference>
<evidence type="ECO:0000256" key="2">
    <source>
        <dbReference type="ARBA" id="ARBA00022605"/>
    </source>
</evidence>
<comment type="pathway">
    <text evidence="11">Sulfur metabolism; hydrogen sulfide biosynthesis; hydrogen sulfide from sulfite (NADPH route): step 1/1.</text>
</comment>
<evidence type="ECO:0000256" key="4">
    <source>
        <dbReference type="ARBA" id="ARBA00022643"/>
    </source>
</evidence>
<evidence type="ECO:0000256" key="8">
    <source>
        <dbReference type="ARBA" id="ARBA00023002"/>
    </source>
</evidence>
<dbReference type="GO" id="GO:0050660">
    <property type="term" value="F:flavin adenine dinucleotide binding"/>
    <property type="evidence" value="ECO:0007669"/>
    <property type="project" value="InterPro"/>
</dbReference>
<dbReference type="InterPro" id="IPR023173">
    <property type="entry name" value="NADPH_Cyt_P450_Rdtase_alpha"/>
</dbReference>
<dbReference type="InterPro" id="IPR039261">
    <property type="entry name" value="FNR_nucleotide-bd"/>
</dbReference>
<keyword evidence="5 11" id="KW-0274">FAD</keyword>
<dbReference type="SUPFAM" id="SSF63380">
    <property type="entry name" value="Riboflavin synthase domain-like"/>
    <property type="match status" value="1"/>
</dbReference>
<dbReference type="FunFam" id="3.40.50.80:FF:000001">
    <property type="entry name" value="NADPH--cytochrome P450 reductase 1"/>
    <property type="match status" value="1"/>
</dbReference>
<dbReference type="Proteomes" id="UP000198638">
    <property type="component" value="Unassembled WGS sequence"/>
</dbReference>
<dbReference type="UniPathway" id="UPA00140">
    <property type="reaction ID" value="UER00207"/>
</dbReference>
<proteinExistence type="predicted"/>
<dbReference type="GO" id="GO:0070814">
    <property type="term" value="P:hydrogen sulfide biosynthetic process"/>
    <property type="evidence" value="ECO:0007669"/>
    <property type="project" value="UniProtKB-UniPathway"/>
</dbReference>
<dbReference type="CDD" id="cd06199">
    <property type="entry name" value="SiR"/>
    <property type="match status" value="1"/>
</dbReference>
<feature type="binding site" evidence="12">
    <location>
        <begin position="418"/>
        <end position="420"/>
    </location>
    <ligand>
        <name>FAD</name>
        <dbReference type="ChEBI" id="CHEBI:57692"/>
    </ligand>
</feature>
<dbReference type="PRINTS" id="PR00371">
    <property type="entry name" value="FPNCR"/>
</dbReference>
<keyword evidence="3 11" id="KW-0285">Flavoprotein</keyword>
<feature type="region of interest" description="Disordered" evidence="13">
    <location>
        <begin position="218"/>
        <end position="246"/>
    </location>
</feature>
<evidence type="ECO:0000256" key="1">
    <source>
        <dbReference type="ARBA" id="ARBA00022448"/>
    </source>
</evidence>
<evidence type="ECO:0000256" key="7">
    <source>
        <dbReference type="ARBA" id="ARBA00022982"/>
    </source>
</evidence>
<reference evidence="17" key="1">
    <citation type="submission" date="2016-10" db="EMBL/GenBank/DDBJ databases">
        <authorList>
            <person name="Varghese N."/>
            <person name="Submissions S."/>
        </authorList>
    </citation>
    <scope>NUCLEOTIDE SEQUENCE [LARGE SCALE GENOMIC DNA]</scope>
    <source>
        <strain evidence="17">LMG 24000</strain>
    </source>
</reference>
<dbReference type="OrthoDB" id="9764248at2"/>
<keyword evidence="6 11" id="KW-0521">NADP</keyword>
<comment type="cofactor">
    <cofactor evidence="11 12">
        <name>FMN</name>
        <dbReference type="ChEBI" id="CHEBI:58210"/>
    </cofactor>
    <text evidence="11 12">Binds 1 FMN per subunit.</text>
</comment>
<dbReference type="PIRSF" id="PIRSF000207">
    <property type="entry name" value="SiR-FP_CysJ"/>
    <property type="match status" value="1"/>
</dbReference>
<dbReference type="Pfam" id="PF00175">
    <property type="entry name" value="NAD_binding_1"/>
    <property type="match status" value="1"/>
</dbReference>
<comment type="cofactor">
    <cofactor evidence="11 12">
        <name>FAD</name>
        <dbReference type="ChEBI" id="CHEBI:57692"/>
    </cofactor>
    <text evidence="11 12">Binds 1 FAD per subunit.</text>
</comment>
<dbReference type="PANTHER" id="PTHR19384:SF128">
    <property type="entry name" value="NADPH OXIDOREDUCTASE A"/>
    <property type="match status" value="1"/>
</dbReference>
<sequence length="616" mass="66960">MTVSEFRGPGLTEAQWEHISGLASSLDSKQLVWVSGFLAGIEQATTRGTSPLGTALDASPAPGDAGHPAQRSLTVLYGSETGNSTALATTLAGHAAKRGLTLSLHDMATYKTRQLKDERDILIIVSTYGEGDPPQPAAGFFEFVEGRKAPRLPDVRFAVLALGDSTYEHYCEAGKRLDRRLEELGAQRLKPRVDCDIDYDEAANAWIDDIAGTLGSTTPASSTPANGISSATLPTSTNTPTVDKHNPFPARIIENIALTGRGSSKETRHIELSVEGSGLAFEPGDALGVMPANAPALVESILTELGLAAQAVVDVKGEPVALADALAGRLEITTLTPRFLDHWARLSGAEALRRLTSADRAEERTAFARGHHVIDVIRQFPVKGIEAQHLVAGLRPLTPRLYSIASSLAVAPDEVHLTVSTVYYTLHGERRFGVASGHLAERGELDARLPVYVQKNPNFRLPADDVPLIMIGAGTGVAPYRAFMQEREARGASGRSWLVFGERNFRTDFLYQTEWQTLLKDGVLTRMDVAFSRDRHVEDRAKVYVQHRLKEQARDIFAWLEEGAHLYVCGDANRLAPDVHQALAAVVSTEGGLGPAAAEDYLHRLQQDRRYQRDVY</sequence>
<evidence type="ECO:0000259" key="15">
    <source>
        <dbReference type="PROSITE" id="PS51384"/>
    </source>
</evidence>
<feature type="binding site" evidence="12">
    <location>
        <position position="424"/>
    </location>
    <ligand>
        <name>FAD</name>
        <dbReference type="ChEBI" id="CHEBI:57692"/>
    </ligand>
</feature>
<dbReference type="SUPFAM" id="SSF52343">
    <property type="entry name" value="Ferredoxin reductase-like, C-terminal NADP-linked domain"/>
    <property type="match status" value="1"/>
</dbReference>
<keyword evidence="2 11" id="KW-0028">Amino-acid biosynthesis</keyword>
<evidence type="ECO:0000256" key="9">
    <source>
        <dbReference type="ARBA" id="ARBA00023192"/>
    </source>
</evidence>
<gene>
    <name evidence="16" type="ORF">SAMN05192564_111120</name>
</gene>
<feature type="binding site" evidence="12">
    <location>
        <position position="578"/>
    </location>
    <ligand>
        <name>NADP(+)</name>
        <dbReference type="ChEBI" id="CHEBI:58349"/>
    </ligand>
</feature>
<dbReference type="EMBL" id="FNRQ01000011">
    <property type="protein sequence ID" value="SEB23410.1"/>
    <property type="molecule type" value="Genomic_DNA"/>
</dbReference>
<dbReference type="InterPro" id="IPR001094">
    <property type="entry name" value="Flavdoxin-like"/>
</dbReference>
<dbReference type="InterPro" id="IPR017938">
    <property type="entry name" value="Riboflavin_synthase-like_b-brl"/>
</dbReference>
<dbReference type="InterPro" id="IPR003097">
    <property type="entry name" value="CysJ-like_FAD-binding"/>
</dbReference>
<evidence type="ECO:0000256" key="5">
    <source>
        <dbReference type="ARBA" id="ARBA00022827"/>
    </source>
</evidence>
<accession>A0A1H4HPQ0</accession>
<organism evidence="16 17">
    <name type="scientific">Paraburkholderia sartisoli</name>
    <dbReference type="NCBI Taxonomy" id="83784"/>
    <lineage>
        <taxon>Bacteria</taxon>
        <taxon>Pseudomonadati</taxon>
        <taxon>Pseudomonadota</taxon>
        <taxon>Betaproteobacteria</taxon>
        <taxon>Burkholderiales</taxon>
        <taxon>Burkholderiaceae</taxon>
        <taxon>Paraburkholderia</taxon>
    </lineage>
</organism>
<evidence type="ECO:0000256" key="6">
    <source>
        <dbReference type="ARBA" id="ARBA00022857"/>
    </source>
</evidence>
<evidence type="ECO:0000256" key="10">
    <source>
        <dbReference type="ARBA" id="ARBA00052219"/>
    </source>
</evidence>
<keyword evidence="9 11" id="KW-0198">Cysteine biosynthesis</keyword>
<comment type="catalytic activity">
    <reaction evidence="10 11">
        <text>hydrogen sulfide + 3 NADP(+) + 3 H2O = sulfite + 3 NADPH + 4 H(+)</text>
        <dbReference type="Rhea" id="RHEA:13801"/>
        <dbReference type="ChEBI" id="CHEBI:15377"/>
        <dbReference type="ChEBI" id="CHEBI:15378"/>
        <dbReference type="ChEBI" id="CHEBI:17359"/>
        <dbReference type="ChEBI" id="CHEBI:29919"/>
        <dbReference type="ChEBI" id="CHEBI:57783"/>
        <dbReference type="ChEBI" id="CHEBI:58349"/>
        <dbReference type="EC" id="1.8.1.2"/>
    </reaction>
</comment>
<dbReference type="GO" id="GO:0010181">
    <property type="term" value="F:FMN binding"/>
    <property type="evidence" value="ECO:0007669"/>
    <property type="project" value="InterPro"/>
</dbReference>
<evidence type="ECO:0000259" key="14">
    <source>
        <dbReference type="PROSITE" id="PS50902"/>
    </source>
</evidence>
<evidence type="ECO:0000256" key="13">
    <source>
        <dbReference type="SAM" id="MobiDB-lite"/>
    </source>
</evidence>
<dbReference type="Gene3D" id="3.40.50.360">
    <property type="match status" value="1"/>
</dbReference>
<evidence type="ECO:0000313" key="17">
    <source>
        <dbReference type="Proteomes" id="UP000198638"/>
    </source>
</evidence>
<feature type="binding site" evidence="12">
    <location>
        <begin position="532"/>
        <end position="533"/>
    </location>
    <ligand>
        <name>NADP(+)</name>
        <dbReference type="ChEBI" id="CHEBI:58349"/>
    </ligand>
</feature>
<feature type="domain" description="FAD-binding FR-type" evidence="15">
    <location>
        <begin position="245"/>
        <end position="462"/>
    </location>
</feature>
<evidence type="ECO:0000256" key="11">
    <source>
        <dbReference type="PIRNR" id="PIRNR000207"/>
    </source>
</evidence>
<keyword evidence="7 11" id="KW-0249">Electron transport</keyword>
<feature type="binding site" evidence="12">
    <location>
        <begin position="162"/>
        <end position="171"/>
    </location>
    <ligand>
        <name>FMN</name>
        <dbReference type="ChEBI" id="CHEBI:58210"/>
    </ligand>
</feature>
<dbReference type="GO" id="GO:0004783">
    <property type="term" value="F:sulfite reductase (NADPH) activity"/>
    <property type="evidence" value="ECO:0007669"/>
    <property type="project" value="UniProtKB-EC"/>
</dbReference>
<dbReference type="InterPro" id="IPR008254">
    <property type="entry name" value="Flavodoxin/NO_synth"/>
</dbReference>
<dbReference type="Pfam" id="PF00258">
    <property type="entry name" value="Flavodoxin_1"/>
    <property type="match status" value="1"/>
</dbReference>
<dbReference type="EC" id="1.8.1.2" evidence="11"/>
<dbReference type="GO" id="GO:0019344">
    <property type="term" value="P:cysteine biosynthetic process"/>
    <property type="evidence" value="ECO:0007669"/>
    <property type="project" value="UniProtKB-KW"/>
</dbReference>
<dbReference type="NCBIfam" id="TIGR01931">
    <property type="entry name" value="cysJ"/>
    <property type="match status" value="1"/>
</dbReference>
<keyword evidence="17" id="KW-1185">Reference proteome</keyword>
<keyword evidence="8 11" id="KW-0560">Oxidoreductase</keyword>
<dbReference type="InterPro" id="IPR017927">
    <property type="entry name" value="FAD-bd_FR_type"/>
</dbReference>
<dbReference type="InterPro" id="IPR029039">
    <property type="entry name" value="Flavoprotein-like_sf"/>
</dbReference>
<dbReference type="InterPro" id="IPR010199">
    <property type="entry name" value="CysJ"/>
</dbReference>
<dbReference type="SUPFAM" id="SSF52218">
    <property type="entry name" value="Flavoproteins"/>
    <property type="match status" value="1"/>
</dbReference>
<feature type="region of interest" description="Disordered" evidence="13">
    <location>
        <begin position="48"/>
        <end position="69"/>
    </location>
</feature>
<feature type="domain" description="Flavodoxin-like" evidence="14">
    <location>
        <begin position="73"/>
        <end position="211"/>
    </location>
</feature>
<dbReference type="PROSITE" id="PS51384">
    <property type="entry name" value="FAD_FR"/>
    <property type="match status" value="1"/>
</dbReference>
<feature type="compositionally biased region" description="Polar residues" evidence="13">
    <location>
        <begin position="218"/>
        <end position="241"/>
    </location>
</feature>
<feature type="binding site" evidence="12">
    <location>
        <position position="616"/>
    </location>
    <ligand>
        <name>FAD</name>
        <dbReference type="ChEBI" id="CHEBI:57692"/>
    </ligand>
</feature>
<dbReference type="Gene3D" id="2.40.30.10">
    <property type="entry name" value="Translation factors"/>
    <property type="match status" value="1"/>
</dbReference>
<dbReference type="InterPro" id="IPR001709">
    <property type="entry name" value="Flavoprot_Pyr_Nucl_cyt_Rdtase"/>
</dbReference>
<evidence type="ECO:0000313" key="16">
    <source>
        <dbReference type="EMBL" id="SEB23410.1"/>
    </source>
</evidence>
<dbReference type="RefSeq" id="WP_090537643.1">
    <property type="nucleotide sequence ID" value="NZ_FNRQ01000011.1"/>
</dbReference>
<dbReference type="PROSITE" id="PS50902">
    <property type="entry name" value="FLAVODOXIN_LIKE"/>
    <property type="match status" value="1"/>
</dbReference>
<dbReference type="PRINTS" id="PR00369">
    <property type="entry name" value="FLAVODOXIN"/>
</dbReference>
<evidence type="ECO:0000256" key="3">
    <source>
        <dbReference type="ARBA" id="ARBA00022630"/>
    </source>
</evidence>
<feature type="binding site" evidence="12">
    <location>
        <begin position="400"/>
        <end position="403"/>
    </location>
    <ligand>
        <name>FAD</name>
        <dbReference type="ChEBI" id="CHEBI:57692"/>
    </ligand>
</feature>
<dbReference type="AlphaFoldDB" id="A0A1H4HPQ0"/>
<dbReference type="Gene3D" id="1.20.990.10">
    <property type="entry name" value="NADPH-cytochrome p450 Reductase, Chain A, domain 3"/>
    <property type="match status" value="1"/>
</dbReference>
<dbReference type="STRING" id="83784.SAMN05192564_111120"/>
<protein>
    <recommendedName>
        <fullName evidence="11">Sulfite reductase [NADPH] flavoprotein alpha-component</fullName>
        <shortName evidence="11">SiR-FP</shortName>
        <ecNumber evidence="11">1.8.1.2</ecNumber>
    </recommendedName>
</protein>